<dbReference type="KEGG" id="halx:M0R89_12040"/>
<dbReference type="GO" id="GO:0004479">
    <property type="term" value="F:methionyl-tRNA formyltransferase activity"/>
    <property type="evidence" value="ECO:0007669"/>
    <property type="project" value="TreeGrafter"/>
</dbReference>
<accession>A0A8U0HRH6</accession>
<dbReference type="Proteomes" id="UP000830729">
    <property type="component" value="Chromosome"/>
</dbReference>
<dbReference type="RefSeq" id="WP_248649330.1">
    <property type="nucleotide sequence ID" value="NZ_CP096659.1"/>
</dbReference>
<gene>
    <name evidence="2" type="ORF">M0R89_12040</name>
</gene>
<reference evidence="2 3" key="1">
    <citation type="submission" date="2022-04" db="EMBL/GenBank/DDBJ databases">
        <title>Diverse halophilic archaea isolated from saline environments.</title>
        <authorList>
            <person name="Cui H.-L."/>
        </authorList>
    </citation>
    <scope>NUCLEOTIDE SEQUENCE [LARGE SCALE GENOMIC DNA]</scope>
    <source>
        <strain evidence="2 3">XZYJT49</strain>
    </source>
</reference>
<evidence type="ECO:0000259" key="1">
    <source>
        <dbReference type="Pfam" id="PF00551"/>
    </source>
</evidence>
<evidence type="ECO:0000313" key="3">
    <source>
        <dbReference type="Proteomes" id="UP000830729"/>
    </source>
</evidence>
<dbReference type="Gene3D" id="3.40.50.170">
    <property type="entry name" value="Formyl transferase, N-terminal domain"/>
    <property type="match status" value="1"/>
</dbReference>
<protein>
    <recommendedName>
        <fullName evidence="1">Formyl transferase N-terminal domain-containing protein</fullName>
    </recommendedName>
</protein>
<dbReference type="GeneID" id="72185941"/>
<dbReference type="GO" id="GO:0005829">
    <property type="term" value="C:cytosol"/>
    <property type="evidence" value="ECO:0007669"/>
    <property type="project" value="TreeGrafter"/>
</dbReference>
<keyword evidence="3" id="KW-1185">Reference proteome</keyword>
<sequence>MSETLSVALLVRGPDVPAWQASAVESMLARTDAEVTTVVRCTESTGGKRGGLDHYLDRVREYPLWTPVGAAVQLGDPPAYQRPRAVGSIEGLGDPETLAVDPDPAPDFGNVLPDRAVEVVGETDVAIRFGFGILKGDVLDAPEYGVLSFHHGDLREYRGMPCGFWEFLNGEETAGVTLQRLTETLDGGSIVAYEPVDIADARTWSEVRERLFAVSDDVLVKGVRNVASGVDPESPDELGDLYSLPEGGDVLKYVLKEGKGRVRQVVG</sequence>
<dbReference type="SUPFAM" id="SSF53328">
    <property type="entry name" value="Formyltransferase"/>
    <property type="match status" value="1"/>
</dbReference>
<proteinExistence type="predicted"/>
<dbReference type="AlphaFoldDB" id="A0A8U0HRH6"/>
<dbReference type="EMBL" id="CP096659">
    <property type="protein sequence ID" value="UPV73274.1"/>
    <property type="molecule type" value="Genomic_DNA"/>
</dbReference>
<dbReference type="InterPro" id="IPR036477">
    <property type="entry name" value="Formyl_transf_N_sf"/>
</dbReference>
<dbReference type="InterPro" id="IPR002376">
    <property type="entry name" value="Formyl_transf_N"/>
</dbReference>
<dbReference type="PANTHER" id="PTHR11138">
    <property type="entry name" value="METHIONYL-TRNA FORMYLTRANSFERASE"/>
    <property type="match status" value="1"/>
</dbReference>
<dbReference type="Pfam" id="PF00551">
    <property type="entry name" value="Formyl_trans_N"/>
    <property type="match status" value="1"/>
</dbReference>
<organism evidence="2 3">
    <name type="scientific">Halorussus limi</name>
    <dbReference type="NCBI Taxonomy" id="2938695"/>
    <lineage>
        <taxon>Archaea</taxon>
        <taxon>Methanobacteriati</taxon>
        <taxon>Methanobacteriota</taxon>
        <taxon>Stenosarchaea group</taxon>
        <taxon>Halobacteria</taxon>
        <taxon>Halobacteriales</taxon>
        <taxon>Haladaptataceae</taxon>
        <taxon>Halorussus</taxon>
    </lineage>
</organism>
<evidence type="ECO:0000313" key="2">
    <source>
        <dbReference type="EMBL" id="UPV73274.1"/>
    </source>
</evidence>
<feature type="domain" description="Formyl transferase N-terminal" evidence="1">
    <location>
        <begin position="124"/>
        <end position="220"/>
    </location>
</feature>
<name>A0A8U0HRH6_9EURY</name>
<dbReference type="PANTHER" id="PTHR11138:SF5">
    <property type="entry name" value="METHIONYL-TRNA FORMYLTRANSFERASE, MITOCHONDRIAL"/>
    <property type="match status" value="1"/>
</dbReference>